<evidence type="ECO:0000313" key="1">
    <source>
        <dbReference type="EMBL" id="KAG5650795.1"/>
    </source>
</evidence>
<dbReference type="OrthoDB" id="21502at2759"/>
<reference evidence="1" key="1">
    <citation type="submission" date="2021-02" db="EMBL/GenBank/DDBJ databases">
        <authorList>
            <person name="Nieuwenhuis M."/>
            <person name="Van De Peppel L.J.J."/>
        </authorList>
    </citation>
    <scope>NUCLEOTIDE SEQUENCE</scope>
    <source>
        <strain evidence="1">D49</strain>
    </source>
</reference>
<gene>
    <name evidence="1" type="ORF">H0H81_011017</name>
</gene>
<protein>
    <submittedName>
        <fullName evidence="1">Uncharacterized protein</fullName>
    </submittedName>
</protein>
<dbReference type="InterPro" id="IPR023213">
    <property type="entry name" value="CAT-like_dom_sf"/>
</dbReference>
<organism evidence="1 2">
    <name type="scientific">Sphagnurus paluster</name>
    <dbReference type="NCBI Taxonomy" id="117069"/>
    <lineage>
        <taxon>Eukaryota</taxon>
        <taxon>Fungi</taxon>
        <taxon>Dikarya</taxon>
        <taxon>Basidiomycota</taxon>
        <taxon>Agaricomycotina</taxon>
        <taxon>Agaricomycetes</taxon>
        <taxon>Agaricomycetidae</taxon>
        <taxon>Agaricales</taxon>
        <taxon>Tricholomatineae</taxon>
        <taxon>Lyophyllaceae</taxon>
        <taxon>Sphagnurus</taxon>
    </lineage>
</organism>
<dbReference type="Proteomes" id="UP000717328">
    <property type="component" value="Unassembled WGS sequence"/>
</dbReference>
<accession>A0A9P7GK76</accession>
<sequence length="483" mass="53590">MAENTQTILIPLSILDNNAGACDVTLGYVLDSVNITTLEAAAKRVVEKWRLLAGRIEWEPTLETWAVRVPVNGDVSSRVKVTASKLDTPLDAPILPVDKSSTEILACPSLIFFRHPSTPNNPSSYASSNAPLLSIHITELANCTCVGISFPHVLFDAFGLGKIIRALHAELHGTPWSPPPFSEKGIMSETLNELSKDVLDSAEPPAALADLQQGVASIGVRSLISLSVSLTYEHFWQKLENKAVYLGEKVVEKMVRKAKDELKKSGKSWVSTADILVAWFLKVRLDSYRGVKRPMLMLFVREQTVYANETHKNTVCAVGAISMRKTLSSIDPTFEDYPHNSLILYSSLLLPREEITSTPFAELALVHRQNIDTARNIPFIKAYHHWLRTVGGKRIPNRGRGTDSWIVTNQVIGQLDAIDFGSGSEMLALWLWGVPLLPDHTVMLNKFKGGYMIQAEIRCSRWQAIAEEIERMKAEETSVPLTP</sequence>
<evidence type="ECO:0000313" key="2">
    <source>
        <dbReference type="Proteomes" id="UP000717328"/>
    </source>
</evidence>
<dbReference type="Gene3D" id="3.30.559.10">
    <property type="entry name" value="Chloramphenicol acetyltransferase-like domain"/>
    <property type="match status" value="2"/>
</dbReference>
<dbReference type="AlphaFoldDB" id="A0A9P7GK76"/>
<reference evidence="1" key="2">
    <citation type="submission" date="2021-10" db="EMBL/GenBank/DDBJ databases">
        <title>Phylogenomics reveals ancestral predisposition of the termite-cultivated fungus Termitomyces towards a domesticated lifestyle.</title>
        <authorList>
            <person name="Auxier B."/>
            <person name="Grum-Grzhimaylo A."/>
            <person name="Cardenas M.E."/>
            <person name="Lodge J.D."/>
            <person name="Laessoe T."/>
            <person name="Pedersen O."/>
            <person name="Smith M.E."/>
            <person name="Kuyper T.W."/>
            <person name="Franco-Molano E.A."/>
            <person name="Baroni T.J."/>
            <person name="Aanen D.K."/>
        </authorList>
    </citation>
    <scope>NUCLEOTIDE SEQUENCE</scope>
    <source>
        <strain evidence="1">D49</strain>
    </source>
</reference>
<dbReference type="EMBL" id="JABCKI010000362">
    <property type="protein sequence ID" value="KAG5650795.1"/>
    <property type="molecule type" value="Genomic_DNA"/>
</dbReference>
<name>A0A9P7GK76_9AGAR</name>
<comment type="caution">
    <text evidence="1">The sequence shown here is derived from an EMBL/GenBank/DDBJ whole genome shotgun (WGS) entry which is preliminary data.</text>
</comment>
<keyword evidence="2" id="KW-1185">Reference proteome</keyword>
<proteinExistence type="predicted"/>